<keyword evidence="3 5" id="KW-0819">tRNA processing</keyword>
<evidence type="ECO:0000256" key="4">
    <source>
        <dbReference type="ARBA" id="ARBA00023235"/>
    </source>
</evidence>
<dbReference type="NCBIfam" id="TIGR00431">
    <property type="entry name" value="TruB"/>
    <property type="match status" value="1"/>
</dbReference>
<sequence>MRCCAPIASAATSTKTTASKTEAVNQLKAKKRAISGWVVLNKPYDMTSTQAVGKVRWLFSAAKAGHAGTLDPLATGILPIALGEATKAVPQVQDGTKIYRFAIGWGRATSTDDAEGAVVATSDVRPEGSALQALLPRFTGTIMQRPPAFSAIKVDGERAYDLARAGETVELAERPIDIDAIELVEHGAEQSVLEVTCGKGTYVRSLARDIALALGTVGHVTSLHRAAVGPFNDANSVTIEELEAVEGAGRDALIAPIALGFADLPELRLDAGQAGAVSHGNAVLLTGAGAPLALDECWASFKGKVLATGSVEYGQFKPRRVFNL</sequence>
<dbReference type="Pfam" id="PF01509">
    <property type="entry name" value="TruB_N"/>
    <property type="match status" value="1"/>
</dbReference>
<feature type="domain" description="Pseudouridine synthase II N-terminal" evidence="6">
    <location>
        <begin position="56"/>
        <end position="203"/>
    </location>
</feature>
<evidence type="ECO:0000313" key="8">
    <source>
        <dbReference type="EMBL" id="NGP16921.1"/>
    </source>
</evidence>
<name>A0A6M1SVH2_9HYPH</name>
<dbReference type="Pfam" id="PF16198">
    <property type="entry name" value="TruB_C_2"/>
    <property type="match status" value="1"/>
</dbReference>
<dbReference type="GO" id="GO:0160148">
    <property type="term" value="F:tRNA pseudouridine(55) synthase activity"/>
    <property type="evidence" value="ECO:0007669"/>
    <property type="project" value="UniProtKB-EC"/>
</dbReference>
<organism evidence="8 9">
    <name type="scientific">Devosia aurantiaca</name>
    <dbReference type="NCBI Taxonomy" id="2714858"/>
    <lineage>
        <taxon>Bacteria</taxon>
        <taxon>Pseudomonadati</taxon>
        <taxon>Pseudomonadota</taxon>
        <taxon>Alphaproteobacteria</taxon>
        <taxon>Hyphomicrobiales</taxon>
        <taxon>Devosiaceae</taxon>
        <taxon>Devosia</taxon>
    </lineage>
</organism>
<evidence type="ECO:0000256" key="1">
    <source>
        <dbReference type="ARBA" id="ARBA00000385"/>
    </source>
</evidence>
<evidence type="ECO:0000256" key="3">
    <source>
        <dbReference type="ARBA" id="ARBA00022694"/>
    </source>
</evidence>
<evidence type="ECO:0000256" key="5">
    <source>
        <dbReference type="HAMAP-Rule" id="MF_01080"/>
    </source>
</evidence>
<dbReference type="EMBL" id="JAALFG010000001">
    <property type="protein sequence ID" value="NGP16921.1"/>
    <property type="molecule type" value="Genomic_DNA"/>
</dbReference>
<evidence type="ECO:0000259" key="7">
    <source>
        <dbReference type="Pfam" id="PF16198"/>
    </source>
</evidence>
<dbReference type="PANTHER" id="PTHR13767">
    <property type="entry name" value="TRNA-PSEUDOURIDINE SYNTHASE"/>
    <property type="match status" value="1"/>
</dbReference>
<dbReference type="EC" id="5.4.99.25" evidence="5"/>
<reference evidence="8 9" key="2">
    <citation type="submission" date="2020-03" db="EMBL/GenBank/DDBJ databases">
        <title>Devosia chinhatensis sp. nov., isolated from a hexachlorocyclohexane (HCH) dump site in India.</title>
        <authorList>
            <person name="Kumar M."/>
            <person name="Lal R."/>
        </authorList>
    </citation>
    <scope>NUCLEOTIDE SEQUENCE [LARGE SCALE GENOMIC DNA]</scope>
    <source>
        <strain evidence="8 9">H239</strain>
    </source>
</reference>
<evidence type="ECO:0000259" key="6">
    <source>
        <dbReference type="Pfam" id="PF01509"/>
    </source>
</evidence>
<comment type="function">
    <text evidence="5">Responsible for synthesis of pseudouridine from uracil-55 in the psi GC loop of transfer RNAs.</text>
</comment>
<dbReference type="CDD" id="cd02573">
    <property type="entry name" value="PseudoU_synth_EcTruB"/>
    <property type="match status" value="1"/>
</dbReference>
<accession>A0A6M1SVH2</accession>
<comment type="similarity">
    <text evidence="2 5">Belongs to the pseudouridine synthase TruB family. Type 1 subfamily.</text>
</comment>
<keyword evidence="4 5" id="KW-0413">Isomerase</keyword>
<protein>
    <recommendedName>
        <fullName evidence="5">tRNA pseudouridine synthase B</fullName>
        <ecNumber evidence="5">5.4.99.25</ecNumber>
    </recommendedName>
    <alternativeName>
        <fullName evidence="5">tRNA pseudouridine(55) synthase</fullName>
        <shortName evidence="5">Psi55 synthase</shortName>
    </alternativeName>
    <alternativeName>
        <fullName evidence="5">tRNA pseudouridylate synthase</fullName>
    </alternativeName>
    <alternativeName>
        <fullName evidence="5">tRNA-uridine isomerase</fullName>
    </alternativeName>
</protein>
<proteinExistence type="inferred from homology"/>
<dbReference type="InterPro" id="IPR014780">
    <property type="entry name" value="tRNA_psdUridine_synth_TruB"/>
</dbReference>
<keyword evidence="9" id="KW-1185">Reference proteome</keyword>
<evidence type="ECO:0000313" key="9">
    <source>
        <dbReference type="Proteomes" id="UP000474802"/>
    </source>
</evidence>
<dbReference type="Proteomes" id="UP000474802">
    <property type="component" value="Unassembled WGS sequence"/>
</dbReference>
<dbReference type="GO" id="GO:0003723">
    <property type="term" value="F:RNA binding"/>
    <property type="evidence" value="ECO:0007669"/>
    <property type="project" value="InterPro"/>
</dbReference>
<dbReference type="AlphaFoldDB" id="A0A6M1SVH2"/>
<evidence type="ECO:0000256" key="2">
    <source>
        <dbReference type="ARBA" id="ARBA00005642"/>
    </source>
</evidence>
<feature type="active site" description="Nucleophile" evidence="5">
    <location>
        <position position="71"/>
    </location>
</feature>
<feature type="domain" description="tRNA pseudouridylate synthase B C-terminal" evidence="7">
    <location>
        <begin position="204"/>
        <end position="244"/>
    </location>
</feature>
<dbReference type="InterPro" id="IPR002501">
    <property type="entry name" value="PsdUridine_synth_N"/>
</dbReference>
<dbReference type="HAMAP" id="MF_01080">
    <property type="entry name" value="TruB_bact"/>
    <property type="match status" value="1"/>
</dbReference>
<dbReference type="PANTHER" id="PTHR13767:SF2">
    <property type="entry name" value="PSEUDOURIDYLATE SYNTHASE TRUB1"/>
    <property type="match status" value="1"/>
</dbReference>
<gene>
    <name evidence="5 8" type="primary">truB</name>
    <name evidence="8" type="ORF">G5575_03765</name>
</gene>
<dbReference type="InterPro" id="IPR032819">
    <property type="entry name" value="TruB_C"/>
</dbReference>
<dbReference type="Gene3D" id="3.30.2350.10">
    <property type="entry name" value="Pseudouridine synthase"/>
    <property type="match status" value="1"/>
</dbReference>
<dbReference type="GO" id="GO:1990481">
    <property type="term" value="P:mRNA pseudouridine synthesis"/>
    <property type="evidence" value="ECO:0007669"/>
    <property type="project" value="TreeGrafter"/>
</dbReference>
<dbReference type="GO" id="GO:0031119">
    <property type="term" value="P:tRNA pseudouridine synthesis"/>
    <property type="evidence" value="ECO:0007669"/>
    <property type="project" value="UniProtKB-UniRule"/>
</dbReference>
<dbReference type="InterPro" id="IPR020103">
    <property type="entry name" value="PsdUridine_synth_cat_dom_sf"/>
</dbReference>
<dbReference type="SUPFAM" id="SSF55120">
    <property type="entry name" value="Pseudouridine synthase"/>
    <property type="match status" value="1"/>
</dbReference>
<reference evidence="8 9" key="1">
    <citation type="submission" date="2020-02" db="EMBL/GenBank/DDBJ databases">
        <authorList>
            <person name="Khan S.A."/>
            <person name="Jeon C.O."/>
            <person name="Chun B.H."/>
        </authorList>
    </citation>
    <scope>NUCLEOTIDE SEQUENCE [LARGE SCALE GENOMIC DNA]</scope>
    <source>
        <strain evidence="8 9">H239</strain>
    </source>
</reference>
<comment type="caution">
    <text evidence="8">The sequence shown here is derived from an EMBL/GenBank/DDBJ whole genome shotgun (WGS) entry which is preliminary data.</text>
</comment>
<comment type="catalytic activity">
    <reaction evidence="1 5">
        <text>uridine(55) in tRNA = pseudouridine(55) in tRNA</text>
        <dbReference type="Rhea" id="RHEA:42532"/>
        <dbReference type="Rhea" id="RHEA-COMP:10101"/>
        <dbReference type="Rhea" id="RHEA-COMP:10102"/>
        <dbReference type="ChEBI" id="CHEBI:65314"/>
        <dbReference type="ChEBI" id="CHEBI:65315"/>
        <dbReference type="EC" id="5.4.99.25"/>
    </reaction>
</comment>